<evidence type="ECO:0000313" key="14">
    <source>
        <dbReference type="Proteomes" id="UP000006671"/>
    </source>
</evidence>
<evidence type="ECO:0000256" key="1">
    <source>
        <dbReference type="ARBA" id="ARBA00004236"/>
    </source>
</evidence>
<dbReference type="Gene3D" id="2.10.25.10">
    <property type="entry name" value="Laminin"/>
    <property type="match status" value="7"/>
</dbReference>
<dbReference type="PROSITE" id="PS50221">
    <property type="entry name" value="GAIN_B"/>
    <property type="match status" value="1"/>
</dbReference>
<keyword evidence="8" id="KW-0245">EGF-like domain</keyword>
<dbReference type="PANTHER" id="PTHR14949">
    <property type="entry name" value="EGF-LIKE-DOMAIN, MULTIPLE 7, 8"/>
    <property type="match status" value="1"/>
</dbReference>
<feature type="disulfide bond" evidence="8">
    <location>
        <begin position="742"/>
        <end position="751"/>
    </location>
</feature>
<evidence type="ECO:0000256" key="3">
    <source>
        <dbReference type="ARBA" id="ARBA00022692"/>
    </source>
</evidence>
<dbReference type="InterPro" id="IPR044926">
    <property type="entry name" value="RGS_subdomain_2"/>
</dbReference>
<dbReference type="eggNOG" id="KOG1225">
    <property type="taxonomic scope" value="Eukaryota"/>
</dbReference>
<gene>
    <name evidence="13" type="ORF">NAEGRDRAFT_59845</name>
</gene>
<evidence type="ECO:0000256" key="8">
    <source>
        <dbReference type="PROSITE-ProRule" id="PRU00076"/>
    </source>
</evidence>
<feature type="chain" id="PRO_5003038791" evidence="10">
    <location>
        <begin position="26"/>
        <end position="2091"/>
    </location>
</feature>
<feature type="signal peptide" evidence="10">
    <location>
        <begin position="1"/>
        <end position="25"/>
    </location>
</feature>
<evidence type="ECO:0000256" key="10">
    <source>
        <dbReference type="SAM" id="SignalP"/>
    </source>
</evidence>
<dbReference type="KEGG" id="ngr:NAEGRDRAFT_59845"/>
<dbReference type="PANTHER" id="PTHR14949:SF56">
    <property type="entry name" value="EGF-LIKE-DOMAIN, MULTIPLE 7"/>
    <property type="match status" value="1"/>
</dbReference>
<accession>D2W1H7</accession>
<dbReference type="EMBL" id="GG738922">
    <property type="protein sequence ID" value="EFC37047.1"/>
    <property type="molecule type" value="Genomic_DNA"/>
</dbReference>
<dbReference type="InterPro" id="IPR050969">
    <property type="entry name" value="Dev_Signal_Modulators"/>
</dbReference>
<feature type="transmembrane region" description="Helical" evidence="9">
    <location>
        <begin position="1818"/>
        <end position="1842"/>
    </location>
</feature>
<keyword evidence="3 9" id="KW-0812">Transmembrane</keyword>
<dbReference type="PROSITE" id="PS50026">
    <property type="entry name" value="EGF_3"/>
    <property type="match status" value="3"/>
</dbReference>
<dbReference type="Gene3D" id="2.60.220.50">
    <property type="match status" value="1"/>
</dbReference>
<dbReference type="InterPro" id="IPR046338">
    <property type="entry name" value="GAIN_dom_sf"/>
</dbReference>
<keyword evidence="4 10" id="KW-0732">Signal</keyword>
<proteinExistence type="predicted"/>
<evidence type="ECO:0000256" key="2">
    <source>
        <dbReference type="ARBA" id="ARBA00022475"/>
    </source>
</evidence>
<dbReference type="PROSITE" id="PS00022">
    <property type="entry name" value="EGF_1"/>
    <property type="match status" value="9"/>
</dbReference>
<keyword evidence="2" id="KW-1003">Cell membrane</keyword>
<dbReference type="SMART" id="SM00181">
    <property type="entry name" value="EGF"/>
    <property type="match status" value="13"/>
</dbReference>
<protein>
    <submittedName>
        <fullName evidence="13">Predicted protein</fullName>
    </submittedName>
</protein>
<reference evidence="13 14" key="1">
    <citation type="journal article" date="2010" name="Cell">
        <title>The genome of Naegleria gruberi illuminates early eukaryotic versatility.</title>
        <authorList>
            <person name="Fritz-Laylin L.K."/>
            <person name="Prochnik S.E."/>
            <person name="Ginger M.L."/>
            <person name="Dacks J.B."/>
            <person name="Carpenter M.L."/>
            <person name="Field M.C."/>
            <person name="Kuo A."/>
            <person name="Paredez A."/>
            <person name="Chapman J."/>
            <person name="Pham J."/>
            <person name="Shu S."/>
            <person name="Neupane R."/>
            <person name="Cipriano M."/>
            <person name="Mancuso J."/>
            <person name="Tu H."/>
            <person name="Salamov A."/>
            <person name="Lindquist E."/>
            <person name="Shapiro H."/>
            <person name="Lucas S."/>
            <person name="Grigoriev I.V."/>
            <person name="Cande W.Z."/>
            <person name="Fulton C."/>
            <person name="Rokhsar D.S."/>
            <person name="Dawson S.C."/>
        </authorList>
    </citation>
    <scope>NUCLEOTIDE SEQUENCE [LARGE SCALE GENOMIC DNA]</scope>
    <source>
        <strain evidence="13 14">NEG-M</strain>
    </source>
</reference>
<dbReference type="Gene3D" id="2.90.10.30">
    <property type="match status" value="1"/>
</dbReference>
<feature type="domain" description="GAIN-B" evidence="12">
    <location>
        <begin position="1343"/>
        <end position="1495"/>
    </location>
</feature>
<evidence type="ECO:0000256" key="9">
    <source>
        <dbReference type="SAM" id="Phobius"/>
    </source>
</evidence>
<keyword evidence="14" id="KW-1185">Reference proteome</keyword>
<dbReference type="OrthoDB" id="283575at2759"/>
<dbReference type="STRING" id="5762.D2W1H7"/>
<evidence type="ECO:0000256" key="6">
    <source>
        <dbReference type="ARBA" id="ARBA00023136"/>
    </source>
</evidence>
<feature type="transmembrane region" description="Helical" evidence="9">
    <location>
        <begin position="1508"/>
        <end position="1533"/>
    </location>
</feature>
<evidence type="ECO:0000256" key="4">
    <source>
        <dbReference type="ARBA" id="ARBA00022729"/>
    </source>
</evidence>
<dbReference type="InterPro" id="IPR057244">
    <property type="entry name" value="GAIN_B"/>
</dbReference>
<feature type="disulfide bond" evidence="8">
    <location>
        <begin position="359"/>
        <end position="368"/>
    </location>
</feature>
<comment type="subcellular location">
    <subcellularLocation>
        <location evidence="1">Cell membrane</location>
    </subcellularLocation>
</comment>
<feature type="domain" description="EGF-like" evidence="11">
    <location>
        <begin position="330"/>
        <end position="369"/>
    </location>
</feature>
<feature type="transmembrane region" description="Helical" evidence="9">
    <location>
        <begin position="1650"/>
        <end position="1673"/>
    </location>
</feature>
<dbReference type="VEuPathDB" id="AmoebaDB:NAEGRDRAFT_59845"/>
<name>D2W1H7_NAEGR</name>
<dbReference type="RefSeq" id="XP_002669791.1">
    <property type="nucleotide sequence ID" value="XM_002669745.1"/>
</dbReference>
<dbReference type="GO" id="GO:0005886">
    <property type="term" value="C:plasma membrane"/>
    <property type="evidence" value="ECO:0007669"/>
    <property type="project" value="UniProtKB-SubCell"/>
</dbReference>
<feature type="transmembrane region" description="Helical" evidence="9">
    <location>
        <begin position="1545"/>
        <end position="1566"/>
    </location>
</feature>
<keyword evidence="7 8" id="KW-1015">Disulfide bond</keyword>
<dbReference type="InterPro" id="IPR036305">
    <property type="entry name" value="RGS_sf"/>
</dbReference>
<feature type="transmembrane region" description="Helical" evidence="9">
    <location>
        <begin position="1685"/>
        <end position="1711"/>
    </location>
</feature>
<dbReference type="GeneID" id="8857162"/>
<organism evidence="14">
    <name type="scientific">Naegleria gruberi</name>
    <name type="common">Amoeba</name>
    <dbReference type="NCBI Taxonomy" id="5762"/>
    <lineage>
        <taxon>Eukaryota</taxon>
        <taxon>Discoba</taxon>
        <taxon>Heterolobosea</taxon>
        <taxon>Tetramitia</taxon>
        <taxon>Eutetramitia</taxon>
        <taxon>Vahlkampfiidae</taxon>
        <taxon>Naegleria</taxon>
    </lineage>
</organism>
<evidence type="ECO:0000313" key="13">
    <source>
        <dbReference type="EMBL" id="EFC37047.1"/>
    </source>
</evidence>
<dbReference type="SUPFAM" id="SSF48097">
    <property type="entry name" value="Regulator of G-protein signaling, RGS"/>
    <property type="match status" value="1"/>
</dbReference>
<sequence>MKQTIFFFILLSFILLLLSISSTDACNCNGRGLCNILANTCVCKDINAVNSLSGGQTLAAGSALVSSNGLFRAEMRTDGTFIVIGGDGQNYTRTGTAGSGLLFTTNGVLQIGLSIISTVLSLLNSSPMLVLRNDGELAIYSQPLLGSVTLEWGSGTGAAIAPTSDDYLYGGSNCEIAKCGGLLPSAPLVCSSKGTCNGLGECICSDGYFGGLCNVLSCAGISQLNGSVCSGKGTCDGMNLCNCQNGFLGSTCEAFKCFDKFMNDTNVCNLGSCLGPDLCQCPLGYFGLNCSIPKCFGLLGNETNVCGAKGSCIAPDKCLCQSDILGDVCNVFKCFNKLSNETNVCGGNGSCIGLDKCLCKDGFFGELCDKVKCFGKLSNETGVCGLGQCIGTDLCQCPLGYFGLNCSIPKCFGLLGNDTNVCGGNGSCISPDQCLCKSGLFGDLCDKVKCFGKLSNESGVCGFGQCIGTDLCQCLPGYSGEKCNLFKCFNKFMNDTNVCNLGTCLGPDVCQCPLNKFGLDCSLSNCFGILSNETNVCGGKGICTGLDQCLCQPDALGPVCNVFKCFGHLSNETNVCGFGQCVGADICSCLPGYGGERCDILKCGNFLANETGVCNGLGLCTQPGKCLCNQVGVLGDLCNVFDCFGKLSNQSGVCGLGSCILPNICNCPLDVFGFECNDFKCGLLWKNESSVCNSKGSCIGPNLCQCLNGYGGQFCQDFSCFGKVAGACSNQGQCIGPNQCLCNDNYFGSFCNITTCFTKWSNSSNPAEVCSGRGQCVGLDLCQCIDGFDGQNCQVDLRMFGVQLNSSQNVNVMWNDKSDVNLVFSTLPELIIEPPVSNPRLRFEVTCLTNCVGKDSFLVSSSVINQLTGQFNVQLNTSFLLDLGLPNFQFKVKAYYANNAPYAERFSNYLYFNINVSGGLQKMRSLGIPQYFIKSSFQSTEIINIDSTIFGMYLDRITYYNLVKSVCSWGSCLTPSQPLKFSFIVDEEKTNSTFSNILNQSGDLIINSLSPIINNDGFTLVEITFHKRNIELSRDLTLYQETKQFNLGLNISNTDGMNLDSWFISIPVYSFSIPTSPLFQVSPSSGLALDVEFDIQIKPWSVPSGSGIQLQYAIGFRDGLTSVRLSEFSTNTSLDTYLPFIRQTESKQSTLAMVLFVKDSIGNVRTFTEISQQVSITAFNGNIEQLLEKLNTIDVASYDESFSFFSSISDKREFIKGVLNNGLEIDTTYPSSSLVRLRKLSQNQTLLDEGIVSSVSKKVESFVNSTSLSYLNEKKLLGRVLNKLSSDNLNSTLTVTSNILSSKLNYKKSIQVTEELSSMVLLGEEAISVSNNASLPIVEYSLPSFTISVSSFRLESKSNSTTSFSFQNSISLNLNDILTSYNGFTKDSGVSLLVYNDNPVSEENSTQSSHIKNFKFFIDNSLTILQNLKEPIVLSFPILVTNTTGFNFSCKYLDEVANLWKSDGCSLIGSDSSNAYCACTHTTMFSTFLERTTTTTITPGKPLDSNTALLLAQIAFGVVFSIISLVGLVFISINRNKQPIKSRFVTPYLGLSALLIECVLAFIVQRSVLVANLYETDSNAKKNNDYAANILANIVTIIVNTINLTAILSYLIQVSRFQILKYLYHIMRSRSDQEMAKQIKHVRRISSNKLFATILSIFAVLNVIYWTVLVILLRTGVLTAEIYTYIVSISYSAIIILLGICISSVILFDGISYMSIEKKRRNLIDAAMSRIMGNLGSENGQKTTREFFLVRLKNWFTSLDGPLYFRAEMICFLISFFFLLANQIIGLSTLSLRNLSNSSQTAITNISIDTSLIVTDSLIFAFEILYAIWYVLVFGGLASFIFTKMNIRALLEGKLNSKKKQNQGNQVALEESSELGEDMKRVFDDQDGYNLFEVYCIKEMASENLYLFKELQSSVSLTRSATISVPDLYDLLTNVRKVYIASGATCEVNISAKCRKEFEAFYFRVERMKKSEIHEIFNSNSSTPPKSANNKKYVLTSWIHKSPRETHHSISSETALVNGPPSPKSTDSIDTLKEGEMLTSRQVTEGIETLKQEVIINLGDTFSRFIFTKEYKLLQQTSLQKTQLLETTNLV</sequence>
<feature type="domain" description="EGF-like" evidence="11">
    <location>
        <begin position="214"/>
        <end position="253"/>
    </location>
</feature>
<dbReference type="Gene3D" id="1.10.167.10">
    <property type="entry name" value="Regulator of G-protein Signalling 4, domain 2"/>
    <property type="match status" value="1"/>
</dbReference>
<evidence type="ECO:0000256" key="7">
    <source>
        <dbReference type="ARBA" id="ARBA00023157"/>
    </source>
</evidence>
<feature type="transmembrane region" description="Helical" evidence="9">
    <location>
        <begin position="1586"/>
        <end position="1612"/>
    </location>
</feature>
<evidence type="ECO:0000259" key="11">
    <source>
        <dbReference type="PROSITE" id="PS50026"/>
    </source>
</evidence>
<keyword evidence="6 9" id="KW-0472">Membrane</keyword>
<feature type="transmembrane region" description="Helical" evidence="9">
    <location>
        <begin position="1763"/>
        <end position="1785"/>
    </location>
</feature>
<comment type="caution">
    <text evidence="8">Lacks conserved residue(s) required for the propagation of feature annotation.</text>
</comment>
<dbReference type="PROSITE" id="PS01186">
    <property type="entry name" value="EGF_2"/>
    <property type="match status" value="6"/>
</dbReference>
<feature type="disulfide bond" evidence="8">
    <location>
        <begin position="243"/>
        <end position="252"/>
    </location>
</feature>
<feature type="domain" description="EGF-like" evidence="11">
    <location>
        <begin position="716"/>
        <end position="752"/>
    </location>
</feature>
<keyword evidence="5 9" id="KW-1133">Transmembrane helix</keyword>
<evidence type="ECO:0000259" key="12">
    <source>
        <dbReference type="PROSITE" id="PS50221"/>
    </source>
</evidence>
<evidence type="ECO:0000256" key="5">
    <source>
        <dbReference type="ARBA" id="ARBA00022989"/>
    </source>
</evidence>
<dbReference type="Proteomes" id="UP000006671">
    <property type="component" value="Unassembled WGS sequence"/>
</dbReference>
<dbReference type="OMA" id="CEHMACN"/>
<dbReference type="InterPro" id="IPR000742">
    <property type="entry name" value="EGF"/>
</dbReference>
<dbReference type="InParanoid" id="D2W1H7"/>